<accession>A0A4R4ZNX1</accession>
<name>A0A4R4ZNX1_9ACTN</name>
<dbReference type="InterPro" id="IPR020084">
    <property type="entry name" value="NUDIX_hydrolase_CS"/>
</dbReference>
<evidence type="ECO:0000256" key="2">
    <source>
        <dbReference type="ARBA" id="ARBA00005582"/>
    </source>
</evidence>
<comment type="cofactor">
    <cofactor evidence="1">
        <name>Mg(2+)</name>
        <dbReference type="ChEBI" id="CHEBI:18420"/>
    </cofactor>
</comment>
<dbReference type="PROSITE" id="PS00893">
    <property type="entry name" value="NUDIX_BOX"/>
    <property type="match status" value="1"/>
</dbReference>
<dbReference type="Gene3D" id="3.90.79.10">
    <property type="entry name" value="Nucleoside Triphosphate Pyrophosphohydrolase"/>
    <property type="match status" value="1"/>
</dbReference>
<evidence type="ECO:0000256" key="1">
    <source>
        <dbReference type="ARBA" id="ARBA00001946"/>
    </source>
</evidence>
<dbReference type="SUPFAM" id="SSF55811">
    <property type="entry name" value="Nudix"/>
    <property type="match status" value="1"/>
</dbReference>
<evidence type="ECO:0000259" key="5">
    <source>
        <dbReference type="PROSITE" id="PS51462"/>
    </source>
</evidence>
<sequence>MLHGMVIPRAISVVIEAGKVLVVKRYVQRQRADECVMCEVSDAPGPDCAGHHYAVLPGGHVEEGETPEETAVRELAEETTLTAEIDRLLWTGTHNGRPAYYFLMKDVRGDVQLSGPELDAQSVDNSFELLWRDVESLEALGIHPPEIPARLLELRQDR</sequence>
<dbReference type="EMBL" id="SMKX01000035">
    <property type="protein sequence ID" value="TDD59449.1"/>
    <property type="molecule type" value="Genomic_DNA"/>
</dbReference>
<dbReference type="Proteomes" id="UP000295124">
    <property type="component" value="Unassembled WGS sequence"/>
</dbReference>
<dbReference type="Pfam" id="PF00293">
    <property type="entry name" value="NUDIX"/>
    <property type="match status" value="1"/>
</dbReference>
<dbReference type="PROSITE" id="PS51462">
    <property type="entry name" value="NUDIX"/>
    <property type="match status" value="1"/>
</dbReference>
<organism evidence="6 7">
    <name type="scientific">Kribbella antibiotica</name>
    <dbReference type="NCBI Taxonomy" id="190195"/>
    <lineage>
        <taxon>Bacteria</taxon>
        <taxon>Bacillati</taxon>
        <taxon>Actinomycetota</taxon>
        <taxon>Actinomycetes</taxon>
        <taxon>Propionibacteriales</taxon>
        <taxon>Kribbellaceae</taxon>
        <taxon>Kribbella</taxon>
    </lineage>
</organism>
<dbReference type="InterPro" id="IPR000086">
    <property type="entry name" value="NUDIX_hydrolase_dom"/>
</dbReference>
<dbReference type="InterPro" id="IPR015797">
    <property type="entry name" value="NUDIX_hydrolase-like_dom_sf"/>
</dbReference>
<evidence type="ECO:0000256" key="3">
    <source>
        <dbReference type="ARBA" id="ARBA00022801"/>
    </source>
</evidence>
<dbReference type="AlphaFoldDB" id="A0A4R4ZNX1"/>
<proteinExistence type="inferred from homology"/>
<evidence type="ECO:0000313" key="6">
    <source>
        <dbReference type="EMBL" id="TDD59449.1"/>
    </source>
</evidence>
<gene>
    <name evidence="6" type="ORF">E1263_14780</name>
</gene>
<evidence type="ECO:0000256" key="4">
    <source>
        <dbReference type="RuleBase" id="RU003476"/>
    </source>
</evidence>
<dbReference type="PANTHER" id="PTHR43046">
    <property type="entry name" value="GDP-MANNOSE MANNOSYL HYDROLASE"/>
    <property type="match status" value="1"/>
</dbReference>
<dbReference type="PRINTS" id="PR00502">
    <property type="entry name" value="NUDIXFAMILY"/>
</dbReference>
<feature type="domain" description="Nudix hydrolase" evidence="5">
    <location>
        <begin position="5"/>
        <end position="155"/>
    </location>
</feature>
<keyword evidence="3 4" id="KW-0378">Hydrolase</keyword>
<dbReference type="PANTHER" id="PTHR43046:SF2">
    <property type="entry name" value="8-OXO-DGTP DIPHOSPHATASE-RELATED"/>
    <property type="match status" value="1"/>
</dbReference>
<dbReference type="OrthoDB" id="9804442at2"/>
<reference evidence="6 7" key="1">
    <citation type="submission" date="2019-03" db="EMBL/GenBank/DDBJ databases">
        <title>Draft genome sequences of novel Actinobacteria.</title>
        <authorList>
            <person name="Sahin N."/>
            <person name="Ay H."/>
            <person name="Saygin H."/>
        </authorList>
    </citation>
    <scope>NUCLEOTIDE SEQUENCE [LARGE SCALE GENOMIC DNA]</scope>
    <source>
        <strain evidence="6 7">JCM 13523</strain>
    </source>
</reference>
<protein>
    <submittedName>
        <fullName evidence="6">NUDIX domain-containing protein</fullName>
    </submittedName>
</protein>
<comment type="similarity">
    <text evidence="2 4">Belongs to the Nudix hydrolase family.</text>
</comment>
<dbReference type="GO" id="GO:0016787">
    <property type="term" value="F:hydrolase activity"/>
    <property type="evidence" value="ECO:0007669"/>
    <property type="project" value="UniProtKB-KW"/>
</dbReference>
<comment type="caution">
    <text evidence="6">The sequence shown here is derived from an EMBL/GenBank/DDBJ whole genome shotgun (WGS) entry which is preliminary data.</text>
</comment>
<keyword evidence="7" id="KW-1185">Reference proteome</keyword>
<dbReference type="InterPro" id="IPR020476">
    <property type="entry name" value="Nudix_hydrolase"/>
</dbReference>
<evidence type="ECO:0000313" key="7">
    <source>
        <dbReference type="Proteomes" id="UP000295124"/>
    </source>
</evidence>